<sequence length="131" mass="14271">PHYLPGAIVAAILGIIVDVPVISLVAICKVPYMLFKGWNRLFRDLIGREGPFLETICMPFAGLAILLWPLAVIVAFLASVIASIFLGARAGLIAYQVNPLRFPISIDTFVAIAFCIVLYESPTQTHTDIDT</sequence>
<keyword evidence="1" id="KW-0812">Transmembrane</keyword>
<dbReference type="InterPro" id="IPR040229">
    <property type="entry name" value="At3g27390-like"/>
</dbReference>
<dbReference type="PANTHER" id="PTHR31133">
    <property type="entry name" value="MEMBRANE PROTEIN"/>
    <property type="match status" value="1"/>
</dbReference>
<feature type="non-terminal residue" evidence="2">
    <location>
        <position position="1"/>
    </location>
</feature>
<comment type="caution">
    <text evidence="2">The sequence shown here is derived from an EMBL/GenBank/DDBJ whole genome shotgun (WGS) entry which is preliminary data.</text>
</comment>
<dbReference type="Proteomes" id="UP000265520">
    <property type="component" value="Unassembled WGS sequence"/>
</dbReference>
<evidence type="ECO:0000313" key="2">
    <source>
        <dbReference type="EMBL" id="MCI22788.1"/>
    </source>
</evidence>
<feature type="transmembrane region" description="Helical" evidence="1">
    <location>
        <begin position="100"/>
        <end position="119"/>
    </location>
</feature>
<feature type="transmembrane region" description="Helical" evidence="1">
    <location>
        <begin position="6"/>
        <end position="35"/>
    </location>
</feature>
<dbReference type="PANTHER" id="PTHR31133:SF3">
    <property type="entry name" value="TRANSMEMBRANE PROTEIN"/>
    <property type="match status" value="1"/>
</dbReference>
<evidence type="ECO:0000256" key="1">
    <source>
        <dbReference type="SAM" id="Phobius"/>
    </source>
</evidence>
<keyword evidence="1" id="KW-1133">Transmembrane helix</keyword>
<dbReference type="EMBL" id="LXQA010132364">
    <property type="protein sequence ID" value="MCI22788.1"/>
    <property type="molecule type" value="Genomic_DNA"/>
</dbReference>
<feature type="transmembrane region" description="Helical" evidence="1">
    <location>
        <begin position="56"/>
        <end position="88"/>
    </location>
</feature>
<reference evidence="2 3" key="1">
    <citation type="journal article" date="2018" name="Front. Plant Sci.">
        <title>Red Clover (Trifolium pratense) and Zigzag Clover (T. medium) - A Picture of Genomic Similarities and Differences.</title>
        <authorList>
            <person name="Dluhosova J."/>
            <person name="Istvanek J."/>
            <person name="Nedelnik J."/>
            <person name="Repkova J."/>
        </authorList>
    </citation>
    <scope>NUCLEOTIDE SEQUENCE [LARGE SCALE GENOMIC DNA]</scope>
    <source>
        <strain evidence="3">cv. 10/8</strain>
        <tissue evidence="2">Leaf</tissue>
    </source>
</reference>
<evidence type="ECO:0000313" key="3">
    <source>
        <dbReference type="Proteomes" id="UP000265520"/>
    </source>
</evidence>
<organism evidence="2 3">
    <name type="scientific">Trifolium medium</name>
    <dbReference type="NCBI Taxonomy" id="97028"/>
    <lineage>
        <taxon>Eukaryota</taxon>
        <taxon>Viridiplantae</taxon>
        <taxon>Streptophyta</taxon>
        <taxon>Embryophyta</taxon>
        <taxon>Tracheophyta</taxon>
        <taxon>Spermatophyta</taxon>
        <taxon>Magnoliopsida</taxon>
        <taxon>eudicotyledons</taxon>
        <taxon>Gunneridae</taxon>
        <taxon>Pentapetalae</taxon>
        <taxon>rosids</taxon>
        <taxon>fabids</taxon>
        <taxon>Fabales</taxon>
        <taxon>Fabaceae</taxon>
        <taxon>Papilionoideae</taxon>
        <taxon>50 kb inversion clade</taxon>
        <taxon>NPAAA clade</taxon>
        <taxon>Hologalegina</taxon>
        <taxon>IRL clade</taxon>
        <taxon>Trifolieae</taxon>
        <taxon>Trifolium</taxon>
    </lineage>
</organism>
<dbReference type="AlphaFoldDB" id="A0A392QF54"/>
<name>A0A392QF54_9FABA</name>
<keyword evidence="1" id="KW-0472">Membrane</keyword>
<protein>
    <submittedName>
        <fullName evidence="2">Putative membrane protein</fullName>
    </submittedName>
</protein>
<keyword evidence="3" id="KW-1185">Reference proteome</keyword>
<accession>A0A392QF54</accession>
<proteinExistence type="predicted"/>